<dbReference type="Proteomes" id="UP000053144">
    <property type="component" value="Chromosome 10"/>
</dbReference>
<keyword evidence="1" id="KW-0472">Membrane</keyword>
<evidence type="ECO:0000256" key="1">
    <source>
        <dbReference type="SAM" id="Phobius"/>
    </source>
</evidence>
<proteinExistence type="predicted"/>
<protein>
    <submittedName>
        <fullName evidence="2">Uncharacterized protein</fullName>
    </submittedName>
</protein>
<keyword evidence="1" id="KW-1133">Transmembrane helix</keyword>
<keyword evidence="1" id="KW-0812">Transmembrane</keyword>
<dbReference type="Gramene" id="KOM54419">
    <property type="protein sequence ID" value="KOM54419"/>
    <property type="gene ID" value="LR48_Vigan10g031100"/>
</dbReference>
<organism evidence="2 3">
    <name type="scientific">Phaseolus angularis</name>
    <name type="common">Azuki bean</name>
    <name type="synonym">Vigna angularis</name>
    <dbReference type="NCBI Taxonomy" id="3914"/>
    <lineage>
        <taxon>Eukaryota</taxon>
        <taxon>Viridiplantae</taxon>
        <taxon>Streptophyta</taxon>
        <taxon>Embryophyta</taxon>
        <taxon>Tracheophyta</taxon>
        <taxon>Spermatophyta</taxon>
        <taxon>Magnoliopsida</taxon>
        <taxon>eudicotyledons</taxon>
        <taxon>Gunneridae</taxon>
        <taxon>Pentapetalae</taxon>
        <taxon>rosids</taxon>
        <taxon>fabids</taxon>
        <taxon>Fabales</taxon>
        <taxon>Fabaceae</taxon>
        <taxon>Papilionoideae</taxon>
        <taxon>50 kb inversion clade</taxon>
        <taxon>NPAAA clade</taxon>
        <taxon>indigoferoid/millettioid clade</taxon>
        <taxon>Phaseoleae</taxon>
        <taxon>Vigna</taxon>
    </lineage>
</organism>
<dbReference type="EMBL" id="CM003380">
    <property type="protein sequence ID" value="KOM54419.1"/>
    <property type="molecule type" value="Genomic_DNA"/>
</dbReference>
<accession>A0A0L9VI89</accession>
<evidence type="ECO:0000313" key="3">
    <source>
        <dbReference type="Proteomes" id="UP000053144"/>
    </source>
</evidence>
<feature type="transmembrane region" description="Helical" evidence="1">
    <location>
        <begin position="30"/>
        <end position="48"/>
    </location>
</feature>
<gene>
    <name evidence="2" type="ORF">LR48_Vigan10g031100</name>
</gene>
<sequence length="63" mass="7171">MLIQQDMPNLAIVHVWDLFSNKITKPKRNLLNLFVAVVFFVSVALWPVCHVSSSNHAESVTKH</sequence>
<name>A0A0L9VI89_PHAAN</name>
<reference evidence="3" key="1">
    <citation type="journal article" date="2015" name="Proc. Natl. Acad. Sci. U.S.A.">
        <title>Genome sequencing of adzuki bean (Vigna angularis) provides insight into high starch and low fat accumulation and domestication.</title>
        <authorList>
            <person name="Yang K."/>
            <person name="Tian Z."/>
            <person name="Chen C."/>
            <person name="Luo L."/>
            <person name="Zhao B."/>
            <person name="Wang Z."/>
            <person name="Yu L."/>
            <person name="Li Y."/>
            <person name="Sun Y."/>
            <person name="Li W."/>
            <person name="Chen Y."/>
            <person name="Li Y."/>
            <person name="Zhang Y."/>
            <person name="Ai D."/>
            <person name="Zhao J."/>
            <person name="Shang C."/>
            <person name="Ma Y."/>
            <person name="Wu B."/>
            <person name="Wang M."/>
            <person name="Gao L."/>
            <person name="Sun D."/>
            <person name="Zhang P."/>
            <person name="Guo F."/>
            <person name="Wang W."/>
            <person name="Li Y."/>
            <person name="Wang J."/>
            <person name="Varshney R.K."/>
            <person name="Wang J."/>
            <person name="Ling H.Q."/>
            <person name="Wan P."/>
        </authorList>
    </citation>
    <scope>NUCLEOTIDE SEQUENCE</scope>
    <source>
        <strain evidence="3">cv. Jingnong 6</strain>
    </source>
</reference>
<evidence type="ECO:0000313" key="2">
    <source>
        <dbReference type="EMBL" id="KOM54419.1"/>
    </source>
</evidence>
<dbReference type="AlphaFoldDB" id="A0A0L9VI89"/>